<comment type="caution">
    <text evidence="1">The sequence shown here is derived from an EMBL/GenBank/DDBJ whole genome shotgun (WGS) entry which is preliminary data.</text>
</comment>
<name>A0A9W6RRM7_9ACTN</name>
<organism evidence="1 2">
    <name type="scientific">Actinoallomurus iriomotensis</name>
    <dbReference type="NCBI Taxonomy" id="478107"/>
    <lineage>
        <taxon>Bacteria</taxon>
        <taxon>Bacillati</taxon>
        <taxon>Actinomycetota</taxon>
        <taxon>Actinomycetes</taxon>
        <taxon>Streptosporangiales</taxon>
        <taxon>Thermomonosporaceae</taxon>
        <taxon>Actinoallomurus</taxon>
    </lineage>
</organism>
<dbReference type="RefSeq" id="WP_285635521.1">
    <property type="nucleotide sequence ID" value="NZ_BSTJ01000018.1"/>
</dbReference>
<evidence type="ECO:0000313" key="2">
    <source>
        <dbReference type="Proteomes" id="UP001165135"/>
    </source>
</evidence>
<dbReference type="Proteomes" id="UP001165135">
    <property type="component" value="Unassembled WGS sequence"/>
</dbReference>
<dbReference type="EMBL" id="BSTJ01000018">
    <property type="protein sequence ID" value="GLY81281.1"/>
    <property type="molecule type" value="Genomic_DNA"/>
</dbReference>
<accession>A0A9W6RRM7</accession>
<proteinExistence type="predicted"/>
<evidence type="ECO:0000313" key="1">
    <source>
        <dbReference type="EMBL" id="GLY81281.1"/>
    </source>
</evidence>
<gene>
    <name evidence="1" type="ORF">Airi01_095480</name>
</gene>
<dbReference type="AlphaFoldDB" id="A0A9W6RRM7"/>
<reference evidence="1" key="1">
    <citation type="submission" date="2023-03" db="EMBL/GenBank/DDBJ databases">
        <title>Actinoallomurus iriomotensis NBRC 103681.</title>
        <authorList>
            <person name="Ichikawa N."/>
            <person name="Sato H."/>
            <person name="Tonouchi N."/>
        </authorList>
    </citation>
    <scope>NUCLEOTIDE SEQUENCE</scope>
    <source>
        <strain evidence="1">NBRC 103681</strain>
    </source>
</reference>
<protein>
    <submittedName>
        <fullName evidence="1">Uncharacterized protein</fullName>
    </submittedName>
</protein>
<sequence>MLKMPDELAETAKLAGYQPPGVDEDILRELATAWTSAAGDFTANADWPMKQPGTVWDPDASWVRGKDRPLDAFVEFYENYPRKHYHTVAAQTGPVAGALNSIAGIILTHRKAAYAALEAARKNLSRDGHMFGAKYVTVLGMHLYLPGLTGEDSDLVDEDFGTVDALKDQLGRLNQQTQQSINAQVKIIDQAGAALDRVADNAAKATAPLPNGPEYVSSGVPSSYEHWVEHGR</sequence>